<feature type="compositionally biased region" description="Basic and acidic residues" evidence="7">
    <location>
        <begin position="273"/>
        <end position="284"/>
    </location>
</feature>
<dbReference type="InterPro" id="IPR016024">
    <property type="entry name" value="ARM-type_fold"/>
</dbReference>
<dbReference type="PANTHER" id="PTHR23253:SF9">
    <property type="entry name" value="EUKARYOTIC TRANSLATION INITIATION FACTOR 4 GAMMA 2"/>
    <property type="match status" value="1"/>
</dbReference>
<dbReference type="Pfam" id="PF02341">
    <property type="entry name" value="RbcX"/>
    <property type="match status" value="1"/>
</dbReference>
<evidence type="ECO:0000256" key="5">
    <source>
        <dbReference type="ARBA" id="ARBA00023186"/>
    </source>
</evidence>
<dbReference type="InterPro" id="IPR038052">
    <property type="entry name" value="Chaperonin_RbcX_sf"/>
</dbReference>
<gene>
    <name evidence="9" type="ORF">WJX81_005155</name>
</gene>
<dbReference type="GO" id="GO:0015977">
    <property type="term" value="P:carbon fixation"/>
    <property type="evidence" value="ECO:0007669"/>
    <property type="project" value="UniProtKB-KW"/>
</dbReference>
<accession>A0AAW1RKJ5</accession>
<feature type="region of interest" description="Disordered" evidence="7">
    <location>
        <begin position="207"/>
        <end position="328"/>
    </location>
</feature>
<feature type="compositionally biased region" description="Low complexity" evidence="7">
    <location>
        <begin position="1049"/>
        <end position="1077"/>
    </location>
</feature>
<comment type="caution">
    <text evidence="9">The sequence shown here is derived from an EMBL/GenBank/DDBJ whole genome shotgun (WGS) entry which is preliminary data.</text>
</comment>
<dbReference type="GO" id="GO:0110102">
    <property type="term" value="P:ribulose bisphosphate carboxylase complex assembly"/>
    <property type="evidence" value="ECO:0007669"/>
    <property type="project" value="InterPro"/>
</dbReference>
<feature type="compositionally biased region" description="Low complexity" evidence="7">
    <location>
        <begin position="1024"/>
        <end position="1042"/>
    </location>
</feature>
<feature type="region of interest" description="Disordered" evidence="7">
    <location>
        <begin position="574"/>
        <end position="693"/>
    </location>
</feature>
<dbReference type="InterPro" id="IPR003890">
    <property type="entry name" value="MIF4G-like_typ-3"/>
</dbReference>
<feature type="compositionally biased region" description="Basic and acidic residues" evidence="7">
    <location>
        <begin position="1337"/>
        <end position="1348"/>
    </location>
</feature>
<reference evidence="9 10" key="1">
    <citation type="journal article" date="2024" name="Nat. Commun.">
        <title>Phylogenomics reveals the evolutionary origins of lichenization in chlorophyte algae.</title>
        <authorList>
            <person name="Puginier C."/>
            <person name="Libourel C."/>
            <person name="Otte J."/>
            <person name="Skaloud P."/>
            <person name="Haon M."/>
            <person name="Grisel S."/>
            <person name="Petersen M."/>
            <person name="Berrin J.G."/>
            <person name="Delaux P.M."/>
            <person name="Dal Grande F."/>
            <person name="Keller J."/>
        </authorList>
    </citation>
    <scope>NUCLEOTIDE SEQUENCE [LARGE SCALE GENOMIC DNA]</scope>
    <source>
        <strain evidence="9 10">SAG 245.80</strain>
    </source>
</reference>
<evidence type="ECO:0000256" key="3">
    <source>
        <dbReference type="ARBA" id="ARBA00022540"/>
    </source>
</evidence>
<dbReference type="GO" id="GO:0015979">
    <property type="term" value="P:photosynthesis"/>
    <property type="evidence" value="ECO:0007669"/>
    <property type="project" value="UniProtKB-KW"/>
</dbReference>
<evidence type="ECO:0000256" key="2">
    <source>
        <dbReference type="ARBA" id="ARBA00022531"/>
    </source>
</evidence>
<dbReference type="Pfam" id="PF02854">
    <property type="entry name" value="MIF4G"/>
    <property type="match status" value="1"/>
</dbReference>
<keyword evidence="10" id="KW-1185">Reference proteome</keyword>
<feature type="region of interest" description="Disordered" evidence="7">
    <location>
        <begin position="1"/>
        <end position="72"/>
    </location>
</feature>
<dbReference type="PROSITE" id="PS51366">
    <property type="entry name" value="MI"/>
    <property type="match status" value="1"/>
</dbReference>
<dbReference type="PANTHER" id="PTHR23253">
    <property type="entry name" value="EUKARYOTIC TRANSLATION INITIATION FACTOR 4 GAMMA"/>
    <property type="match status" value="1"/>
</dbReference>
<keyword evidence="4" id="KW-0648">Protein biosynthesis</keyword>
<evidence type="ECO:0000256" key="1">
    <source>
        <dbReference type="ARBA" id="ARBA00005775"/>
    </source>
</evidence>
<evidence type="ECO:0000313" key="9">
    <source>
        <dbReference type="EMBL" id="KAK9834304.1"/>
    </source>
</evidence>
<dbReference type="InterPro" id="IPR003435">
    <property type="entry name" value="Chaperonin_RcbX"/>
</dbReference>
<keyword evidence="3" id="KW-0396">Initiation factor</keyword>
<evidence type="ECO:0000313" key="10">
    <source>
        <dbReference type="Proteomes" id="UP001445335"/>
    </source>
</evidence>
<keyword evidence="2" id="KW-0602">Photosynthesis</keyword>
<comment type="similarity">
    <text evidence="1">Belongs to the eukaryotic initiation factor 4G family.</text>
</comment>
<keyword evidence="5" id="KW-0143">Chaperone</keyword>
<dbReference type="EMBL" id="JALJOU010000032">
    <property type="protein sequence ID" value="KAK9834304.1"/>
    <property type="molecule type" value="Genomic_DNA"/>
</dbReference>
<feature type="compositionally biased region" description="Basic and acidic residues" evidence="7">
    <location>
        <begin position="308"/>
        <end position="328"/>
    </location>
</feature>
<dbReference type="GO" id="GO:0016281">
    <property type="term" value="C:eukaryotic translation initiation factor 4F complex"/>
    <property type="evidence" value="ECO:0007669"/>
    <property type="project" value="TreeGrafter"/>
</dbReference>
<evidence type="ECO:0000259" key="8">
    <source>
        <dbReference type="PROSITE" id="PS51366"/>
    </source>
</evidence>
<dbReference type="Gene3D" id="1.10.1200.210">
    <property type="entry name" value="Chaperonin-like RbcX"/>
    <property type="match status" value="1"/>
</dbReference>
<dbReference type="GO" id="GO:0044183">
    <property type="term" value="F:protein folding chaperone"/>
    <property type="evidence" value="ECO:0007669"/>
    <property type="project" value="InterPro"/>
</dbReference>
<dbReference type="Proteomes" id="UP001445335">
    <property type="component" value="Unassembled WGS sequence"/>
</dbReference>
<feature type="compositionally biased region" description="Basic and acidic residues" evidence="7">
    <location>
        <begin position="217"/>
        <end position="237"/>
    </location>
</feature>
<dbReference type="SUPFAM" id="SSF48371">
    <property type="entry name" value="ARM repeat"/>
    <property type="match status" value="2"/>
</dbReference>
<evidence type="ECO:0000256" key="7">
    <source>
        <dbReference type="SAM" id="MobiDB-lite"/>
    </source>
</evidence>
<dbReference type="SMART" id="SM00543">
    <property type="entry name" value="MIF4G"/>
    <property type="match status" value="1"/>
</dbReference>
<sequence length="1348" mass="138656">MARDGPRASRRSGPGADKGRRGPAGNSAARGAGAGGGGAYHADVPGTFRSDVVDGPEVGHRLATPSQRLHGGNKQIFNALQASDNSTFNSETDPTQSRNSSSHADMHSEECGSTSARCGGGAAAAASAAAGRNTIRARGAGQPLEGGTAGTTLVAKPKPQATCGLVLNMNADARGGHIAPFYTDNANVLKATEQHAVPRPQAATACTAMPPGVVHPPQEDPWRDPTQRGGEQPELRGRGFSPAYGSRGSATPLAAPPNLTGGHLLGRGASGEYSRRGDDPRAEPPHGNGRWVGSARHSNGPTRGRSGGSHDHWGTVKSHDPDEAQEEARQKTLKGLLNKITPTNSSTILAKILALEVASKKTLRGFIEQVFEKALVEPTFCATYARLCRDLGRALADAGAGMADLRLLLLNKCQQEFELYDAAIRTASAREGAAAAAAEMQLARRRALGNVKLIGELFKEAMVAKAVVMRCVDTLMGTAGVPSPESLECLAGLLTTVGTALEPADQRGNPRRCAKLDLMFPRIAQLARSDQLDSRIRFLLLNLMELRARLWRPRREVEVPRALGGIHDLSLGQAAHGPRDFTAPPPCHGPLPRNYCGSWQQPAAPQRGPPPSRAGAPPSATWGAPMQDYTNPAMPPRAPPSGGTYAPSRAAARAPGFPNPAAPRRAGGMGAPEQTSPPRMEPLRQDAAPAAPAAVRTPPLNAQAAHEPAATIDSLEVLRRAKGLAAEYFSSNDAAELRLSVTELSARGADMALIFDGFFMQAVEQGGLDADARTQNLTALVLCVSGLDPEIVTRAALERGVAAALATLASGVLDAPQAPALAGAAMGALVAAGRMDLARVCAAVLAAVGPEEEPAAPGEDSELIASGAALEIVGACLRRVTAERGDAAAAAAWRATGLNVLSFAPTFECEAPGMASALLSRLGLQALAAPAVASPSAASDDAEQAVVAAEAAAAGKDAEVVKPAADVASARAACQAAAEGATELPALPDDSAPAAAEAVTEVAALPAPNDVACEGLGEAVGEAAGGPQLPAAPAAPQAAAEFPAPPAPEDLAGGAQGEALGEAAGGPQLPAAPAAPPAVAEFAVPPAPEDLAGEGGNMGAAAEVAQPPAAPAAAPAEAARMGPFGGLGPIFGTMPLLAAAVHVAAPNVAKLVTCLALHGWIAVGLVGRGATGLGAAAARATANEINKWGDTDGREEDTDEGVQEDDLYFNRDTSRVVARVLTARAAQKILLQLQETDLYVHRWFGEFCMENPPNQGDDFLLKLMRARTEAIHEATTSKRHLINPQALARRIMIVRESLATALTGPGLPQFLARANLEVQRRHLESSSYTSASWGKPQRAEKSGRRPTP</sequence>
<feature type="region of interest" description="Disordered" evidence="7">
    <location>
        <begin position="1024"/>
        <end position="1077"/>
    </location>
</feature>
<dbReference type="GO" id="GO:0003743">
    <property type="term" value="F:translation initiation factor activity"/>
    <property type="evidence" value="ECO:0007669"/>
    <property type="project" value="UniProtKB-KW"/>
</dbReference>
<dbReference type="InterPro" id="IPR003891">
    <property type="entry name" value="Initiation_fac_eIF4g_MI"/>
</dbReference>
<keyword evidence="6" id="KW-0120">Carbon dioxide fixation</keyword>
<evidence type="ECO:0000256" key="6">
    <source>
        <dbReference type="ARBA" id="ARBA00023300"/>
    </source>
</evidence>
<name>A0AAW1RKJ5_9CHLO</name>
<feature type="domain" description="MI" evidence="8">
    <location>
        <begin position="716"/>
        <end position="845"/>
    </location>
</feature>
<proteinExistence type="inferred from homology"/>
<feature type="region of interest" description="Disordered" evidence="7">
    <location>
        <begin position="85"/>
        <end position="116"/>
    </location>
</feature>
<dbReference type="Gene3D" id="1.25.40.180">
    <property type="match status" value="2"/>
</dbReference>
<dbReference type="GO" id="GO:0003729">
    <property type="term" value="F:mRNA binding"/>
    <property type="evidence" value="ECO:0007669"/>
    <property type="project" value="TreeGrafter"/>
</dbReference>
<feature type="region of interest" description="Disordered" evidence="7">
    <location>
        <begin position="1327"/>
        <end position="1348"/>
    </location>
</feature>
<evidence type="ECO:0000256" key="4">
    <source>
        <dbReference type="ARBA" id="ARBA00022917"/>
    </source>
</evidence>
<feature type="compositionally biased region" description="Polar residues" evidence="7">
    <location>
        <begin position="85"/>
        <end position="103"/>
    </location>
</feature>
<organism evidence="9 10">
    <name type="scientific">Elliptochloris bilobata</name>
    <dbReference type="NCBI Taxonomy" id="381761"/>
    <lineage>
        <taxon>Eukaryota</taxon>
        <taxon>Viridiplantae</taxon>
        <taxon>Chlorophyta</taxon>
        <taxon>core chlorophytes</taxon>
        <taxon>Trebouxiophyceae</taxon>
        <taxon>Trebouxiophyceae incertae sedis</taxon>
        <taxon>Elliptochloris clade</taxon>
        <taxon>Elliptochloris</taxon>
    </lineage>
</organism>
<protein>
    <recommendedName>
        <fullName evidence="8">MI domain-containing protein</fullName>
    </recommendedName>
</protein>
<dbReference type="SUPFAM" id="SSF158615">
    <property type="entry name" value="RbcX-like"/>
    <property type="match status" value="1"/>
</dbReference>